<evidence type="ECO:0000256" key="2">
    <source>
        <dbReference type="SAM" id="Phobius"/>
    </source>
</evidence>
<evidence type="ECO:0000256" key="1">
    <source>
        <dbReference type="SAM" id="MobiDB-lite"/>
    </source>
</evidence>
<feature type="transmembrane region" description="Helical" evidence="2">
    <location>
        <begin position="145"/>
        <end position="167"/>
    </location>
</feature>
<reference evidence="3 4" key="1">
    <citation type="submission" date="2017-09" db="EMBL/GenBank/DDBJ databases">
        <authorList>
            <person name="Ehlers B."/>
            <person name="Leendertz F.H."/>
        </authorList>
    </citation>
    <scope>NUCLEOTIDE SEQUENCE [LARGE SCALE GENOMIC DNA]</scope>
    <source>
        <strain evidence="3 4">DSM 18289</strain>
    </source>
</reference>
<accession>A0A285PJI0</accession>
<evidence type="ECO:0000313" key="3">
    <source>
        <dbReference type="EMBL" id="SNZ21443.1"/>
    </source>
</evidence>
<name>A0A285PJI0_9HYPH</name>
<organism evidence="3 4">
    <name type="scientific">Cohaesibacter gelatinilyticus</name>
    <dbReference type="NCBI Taxonomy" id="372072"/>
    <lineage>
        <taxon>Bacteria</taxon>
        <taxon>Pseudomonadati</taxon>
        <taxon>Pseudomonadota</taxon>
        <taxon>Alphaproteobacteria</taxon>
        <taxon>Hyphomicrobiales</taxon>
        <taxon>Cohaesibacteraceae</taxon>
    </lineage>
</organism>
<dbReference type="EMBL" id="OBEL01000008">
    <property type="protein sequence ID" value="SNZ21443.1"/>
    <property type="molecule type" value="Genomic_DNA"/>
</dbReference>
<protein>
    <submittedName>
        <fullName evidence="3">Cytochrome C biogenesis protein transmembrane region</fullName>
    </submittedName>
</protein>
<dbReference type="Proteomes" id="UP000219439">
    <property type="component" value="Unassembled WGS sequence"/>
</dbReference>
<feature type="transmembrane region" description="Helical" evidence="2">
    <location>
        <begin position="215"/>
        <end position="236"/>
    </location>
</feature>
<dbReference type="RefSeq" id="WP_097155821.1">
    <property type="nucleotide sequence ID" value="NZ_OBEL01000008.1"/>
</dbReference>
<keyword evidence="2" id="KW-1133">Transmembrane helix</keyword>
<sequence length="250" mass="26065">MISFLLLGFLIGMSHALEADHLAAVGAMATSGKPSSKRLAFLGASWGLGHTTTLFLLSAVVIVFGFVLSDFLASSLEFFVGIMLVGLGIQVAMKLRRSKVHFHVHDHGDGKAHLHAHSHAHEGSKDHSAPSAHTHEHKSGFSLKAYSIGLVHGLAGSAALLVIVAAATQDAMAAMLYVLVFGLGSVAGMGLLTYAISWPLNLGSKGRSEKLVGRFFVAIQAASACLAIYIGVAVMMETGPAVLEGLQALS</sequence>
<feature type="transmembrane region" description="Helical" evidence="2">
    <location>
        <begin position="75"/>
        <end position="93"/>
    </location>
</feature>
<keyword evidence="4" id="KW-1185">Reference proteome</keyword>
<feature type="region of interest" description="Disordered" evidence="1">
    <location>
        <begin position="115"/>
        <end position="135"/>
    </location>
</feature>
<keyword evidence="2 3" id="KW-0812">Transmembrane</keyword>
<dbReference type="InterPro" id="IPR052776">
    <property type="entry name" value="Chloro_ReproSupport/MetalTrans"/>
</dbReference>
<proteinExistence type="predicted"/>
<gene>
    <name evidence="3" type="ORF">SAMN06265368_4564</name>
</gene>
<dbReference type="PANTHER" id="PTHR33876:SF4">
    <property type="entry name" value="CHLOROPLAST PROTEIN FOR GROWTH AND FERTILITY 2"/>
    <property type="match status" value="1"/>
</dbReference>
<evidence type="ECO:0000313" key="4">
    <source>
        <dbReference type="Proteomes" id="UP000219439"/>
    </source>
</evidence>
<feature type="transmembrane region" description="Helical" evidence="2">
    <location>
        <begin position="43"/>
        <end position="68"/>
    </location>
</feature>
<dbReference type="AlphaFoldDB" id="A0A285PJI0"/>
<dbReference type="OrthoDB" id="5333961at2"/>
<feature type="transmembrane region" description="Helical" evidence="2">
    <location>
        <begin position="174"/>
        <end position="195"/>
    </location>
</feature>
<dbReference type="PANTHER" id="PTHR33876">
    <property type="entry name" value="UNNAMED PRODUCT"/>
    <property type="match status" value="1"/>
</dbReference>
<keyword evidence="2" id="KW-0472">Membrane</keyword>
<feature type="compositionally biased region" description="Basic and acidic residues" evidence="1">
    <location>
        <begin position="119"/>
        <end position="135"/>
    </location>
</feature>